<reference evidence="2 3" key="1">
    <citation type="submission" date="2018-07" db="EMBL/GenBank/DDBJ databases">
        <title>Genomic Encyclopedia of Type Strains, Phase IV (KMG-IV): sequencing the most valuable type-strain genomes for metagenomic binning, comparative biology and taxonomic classification.</title>
        <authorList>
            <person name="Goeker M."/>
        </authorList>
    </citation>
    <scope>NUCLEOTIDE SEQUENCE [LARGE SCALE GENOMIC DNA]</scope>
    <source>
        <strain evidence="2 3">DSM 44290</strain>
    </source>
</reference>
<dbReference type="EMBL" id="QQBC01000005">
    <property type="protein sequence ID" value="RDI65707.1"/>
    <property type="molecule type" value="Genomic_DNA"/>
</dbReference>
<accession>A0A370I4P9</accession>
<dbReference type="Proteomes" id="UP000254869">
    <property type="component" value="Unassembled WGS sequence"/>
</dbReference>
<organism evidence="2 3">
    <name type="scientific">Nocardia pseudobrasiliensis</name>
    <dbReference type="NCBI Taxonomy" id="45979"/>
    <lineage>
        <taxon>Bacteria</taxon>
        <taxon>Bacillati</taxon>
        <taxon>Actinomycetota</taxon>
        <taxon>Actinomycetes</taxon>
        <taxon>Mycobacteriales</taxon>
        <taxon>Nocardiaceae</taxon>
        <taxon>Nocardia</taxon>
    </lineage>
</organism>
<evidence type="ECO:0000313" key="2">
    <source>
        <dbReference type="EMBL" id="RDI65707.1"/>
    </source>
</evidence>
<proteinExistence type="predicted"/>
<evidence type="ECO:0000259" key="1">
    <source>
        <dbReference type="Pfam" id="PF12728"/>
    </source>
</evidence>
<keyword evidence="3" id="KW-1185">Reference proteome</keyword>
<dbReference type="Pfam" id="PF12728">
    <property type="entry name" value="HTH_17"/>
    <property type="match status" value="1"/>
</dbReference>
<gene>
    <name evidence="2" type="ORF">DFR76_10522</name>
</gene>
<name>A0A370I4P9_9NOCA</name>
<dbReference type="RefSeq" id="WP_062503346.1">
    <property type="nucleotide sequence ID" value="NZ_QQBC01000005.1"/>
</dbReference>
<evidence type="ECO:0000313" key="3">
    <source>
        <dbReference type="Proteomes" id="UP000254869"/>
    </source>
</evidence>
<comment type="caution">
    <text evidence="2">The sequence shown here is derived from an EMBL/GenBank/DDBJ whole genome shotgun (WGS) entry which is preliminary data.</text>
</comment>
<dbReference type="AlphaFoldDB" id="A0A370I4P9"/>
<sequence length="62" mass="7100">MEQISYTAEQAAARTGLKPRRIYDAMTNCELAYLQVGRNKVILHDELMRWLKSHQPGRPTAA</sequence>
<dbReference type="STRING" id="1210086.GCA_001613105_04071"/>
<protein>
    <recommendedName>
        <fullName evidence="1">Helix-turn-helix domain-containing protein</fullName>
    </recommendedName>
</protein>
<feature type="domain" description="Helix-turn-helix" evidence="1">
    <location>
        <begin position="6"/>
        <end position="54"/>
    </location>
</feature>
<dbReference type="InterPro" id="IPR041657">
    <property type="entry name" value="HTH_17"/>
</dbReference>